<feature type="transmembrane region" description="Helical" evidence="13">
    <location>
        <begin position="233"/>
        <end position="254"/>
    </location>
</feature>
<evidence type="ECO:0000256" key="11">
    <source>
        <dbReference type="ARBA" id="ARBA00023160"/>
    </source>
</evidence>
<dbReference type="OrthoDB" id="10260134at2759"/>
<feature type="transmembrane region" description="Helical" evidence="13">
    <location>
        <begin position="203"/>
        <end position="221"/>
    </location>
</feature>
<dbReference type="PRINTS" id="PR00075">
    <property type="entry name" value="FACDDSATRASE"/>
</dbReference>
<evidence type="ECO:0000313" key="15">
    <source>
        <dbReference type="Proteomes" id="UP000504615"/>
    </source>
</evidence>
<evidence type="ECO:0000259" key="14">
    <source>
        <dbReference type="Pfam" id="PF00487"/>
    </source>
</evidence>
<evidence type="ECO:0000256" key="3">
    <source>
        <dbReference type="ARBA" id="ARBA00022516"/>
    </source>
</evidence>
<evidence type="ECO:0000313" key="16">
    <source>
        <dbReference type="RefSeq" id="XP_011637422.1"/>
    </source>
</evidence>
<dbReference type="Proteomes" id="UP000504615">
    <property type="component" value="Unplaced"/>
</dbReference>
<keyword evidence="3 12" id="KW-0444">Lipid biosynthesis</keyword>
<dbReference type="GO" id="GO:0005506">
    <property type="term" value="F:iron ion binding"/>
    <property type="evidence" value="ECO:0007669"/>
    <property type="project" value="TreeGrafter"/>
</dbReference>
<dbReference type="Pfam" id="PF00487">
    <property type="entry name" value="FA_desaturase"/>
    <property type="match status" value="1"/>
</dbReference>
<feature type="transmembrane region" description="Helical" evidence="13">
    <location>
        <begin position="84"/>
        <end position="103"/>
    </location>
</feature>
<evidence type="ECO:0000256" key="13">
    <source>
        <dbReference type="SAM" id="Phobius"/>
    </source>
</evidence>
<evidence type="ECO:0000256" key="1">
    <source>
        <dbReference type="ARBA" id="ARBA00004141"/>
    </source>
</evidence>
<evidence type="ECO:0000256" key="6">
    <source>
        <dbReference type="ARBA" id="ARBA00022989"/>
    </source>
</evidence>
<dbReference type="AlphaFoldDB" id="A0A6I9WE92"/>
<keyword evidence="6 13" id="KW-1133">Transmembrane helix</keyword>
<dbReference type="GO" id="GO:0006636">
    <property type="term" value="P:unsaturated fatty acid biosynthetic process"/>
    <property type="evidence" value="ECO:0007669"/>
    <property type="project" value="TreeGrafter"/>
</dbReference>
<keyword evidence="5" id="KW-0276">Fatty acid metabolism</keyword>
<dbReference type="InterPro" id="IPR015876">
    <property type="entry name" value="Acyl-CoA_DS"/>
</dbReference>
<evidence type="ECO:0000256" key="5">
    <source>
        <dbReference type="ARBA" id="ARBA00022832"/>
    </source>
</evidence>
<evidence type="ECO:0000256" key="4">
    <source>
        <dbReference type="ARBA" id="ARBA00022692"/>
    </source>
</evidence>
<comment type="subcellular location">
    <subcellularLocation>
        <location evidence="1">Membrane</location>
        <topology evidence="1">Multi-pass membrane protein</topology>
    </subcellularLocation>
</comment>
<dbReference type="PANTHER" id="PTHR11351">
    <property type="entry name" value="ACYL-COA DESATURASE"/>
    <property type="match status" value="1"/>
</dbReference>
<comment type="cofactor">
    <cofactor evidence="12">
        <name>Fe(2+)</name>
        <dbReference type="ChEBI" id="CHEBI:29033"/>
    </cofactor>
</comment>
<organism evidence="15 16">
    <name type="scientific">Pogonomyrmex barbatus</name>
    <name type="common">red harvester ant</name>
    <dbReference type="NCBI Taxonomy" id="144034"/>
    <lineage>
        <taxon>Eukaryota</taxon>
        <taxon>Metazoa</taxon>
        <taxon>Ecdysozoa</taxon>
        <taxon>Arthropoda</taxon>
        <taxon>Hexapoda</taxon>
        <taxon>Insecta</taxon>
        <taxon>Pterygota</taxon>
        <taxon>Neoptera</taxon>
        <taxon>Endopterygota</taxon>
        <taxon>Hymenoptera</taxon>
        <taxon>Apocrita</taxon>
        <taxon>Aculeata</taxon>
        <taxon>Formicoidea</taxon>
        <taxon>Formicidae</taxon>
        <taxon>Myrmicinae</taxon>
        <taxon>Pogonomyrmex</taxon>
    </lineage>
</organism>
<evidence type="ECO:0000256" key="10">
    <source>
        <dbReference type="ARBA" id="ARBA00023136"/>
    </source>
</evidence>
<proteinExistence type="inferred from homology"/>
<keyword evidence="8" id="KW-0408">Iron</keyword>
<dbReference type="GO" id="GO:0005789">
    <property type="term" value="C:endoplasmic reticulum membrane"/>
    <property type="evidence" value="ECO:0007669"/>
    <property type="project" value="TreeGrafter"/>
</dbReference>
<name>A0A6I9WE92_9HYME</name>
<evidence type="ECO:0000256" key="12">
    <source>
        <dbReference type="RuleBase" id="RU000581"/>
    </source>
</evidence>
<keyword evidence="15" id="KW-1185">Reference proteome</keyword>
<keyword evidence="11 12" id="KW-0275">Fatty acid biosynthesis</keyword>
<evidence type="ECO:0000256" key="7">
    <source>
        <dbReference type="ARBA" id="ARBA00023002"/>
    </source>
</evidence>
<evidence type="ECO:0000256" key="9">
    <source>
        <dbReference type="ARBA" id="ARBA00023098"/>
    </source>
</evidence>
<dbReference type="GeneID" id="105427414"/>
<feature type="transmembrane region" description="Helical" evidence="13">
    <location>
        <begin position="57"/>
        <end position="78"/>
    </location>
</feature>
<dbReference type="PANTHER" id="PTHR11351:SF21">
    <property type="entry name" value="GH07782P"/>
    <property type="match status" value="1"/>
</dbReference>
<keyword evidence="4 12" id="KW-0812">Transmembrane</keyword>
<keyword evidence="9" id="KW-0443">Lipid metabolism</keyword>
<comment type="domain">
    <text evidence="12">The histidine box domains are involved in binding the catalytic metal ions.</text>
</comment>
<dbReference type="RefSeq" id="XP_011637422.1">
    <property type="nucleotide sequence ID" value="XM_011639120.2"/>
</dbReference>
<evidence type="ECO:0000256" key="2">
    <source>
        <dbReference type="ARBA" id="ARBA00009295"/>
    </source>
</evidence>
<sequence length="354" mass="41585">MAPNISTTKTKILTEEDFQKNESLTTKIINDENDTQYKREVYVKTEKWFTMKLKWKNIIFISLLHISFVYVCFTFKFFENLKTLAWIFIMYLIGGIGVTGGAHRFWTHHAYKAKWPLRIILVIMYSSSGLNNLYDWVRDHRVHHKYTDTDADPHNSNRGFFFSHVGWLMMKKNSEVIRRGRETDMSDLLTDPIAIFCCKHYSIFRFVFAFLLPVMMPVYGWNETLYRALVSQIIIRYTLLLNIIWSVNSAAHIWGSKPYNGNINPTENWLIAFFGGGEGWHNYHHVFPWDYKAAELGSYMFNLTTMFIDFFAKIGWAYDLKQPSEKLVRNTAIKKGDGSHSLWNATSHSDNKIE</sequence>
<dbReference type="CDD" id="cd03505">
    <property type="entry name" value="Delta9-FADS-like"/>
    <property type="match status" value="1"/>
</dbReference>
<keyword evidence="7 12" id="KW-0560">Oxidoreductase</keyword>
<protein>
    <submittedName>
        <fullName evidence="16">(11Z)-hexadec-11-enoyl-CoA conjugase-like</fullName>
    </submittedName>
</protein>
<reference evidence="16" key="1">
    <citation type="submission" date="2025-08" db="UniProtKB">
        <authorList>
            <consortium name="RefSeq"/>
        </authorList>
    </citation>
    <scope>IDENTIFICATION</scope>
</reference>
<feature type="domain" description="Fatty acid desaturase" evidence="14">
    <location>
        <begin position="85"/>
        <end position="288"/>
    </location>
</feature>
<dbReference type="GO" id="GO:0004768">
    <property type="term" value="F:stearoyl-CoA 9-desaturase activity"/>
    <property type="evidence" value="ECO:0007669"/>
    <property type="project" value="TreeGrafter"/>
</dbReference>
<gene>
    <name evidence="16" type="primary">LOC105427414</name>
</gene>
<dbReference type="KEGG" id="pbar:105427414"/>
<accession>A0A6I9WE92</accession>
<keyword evidence="10 13" id="KW-0472">Membrane</keyword>
<comment type="similarity">
    <text evidence="2 12">Belongs to the fatty acid desaturase type 1 family.</text>
</comment>
<evidence type="ECO:0000256" key="8">
    <source>
        <dbReference type="ARBA" id="ARBA00023004"/>
    </source>
</evidence>
<dbReference type="InterPro" id="IPR005804">
    <property type="entry name" value="FA_desaturase_dom"/>
</dbReference>